<evidence type="ECO:0000313" key="9">
    <source>
        <dbReference type="Proteomes" id="UP000777482"/>
    </source>
</evidence>
<keyword evidence="9" id="KW-1185">Reference proteome</keyword>
<dbReference type="EC" id="5.2.1.8" evidence="5"/>
<name>A0A9P7B3L9_RHOMI</name>
<comment type="similarity">
    <text evidence="4">Belongs to the cyclophilin-type PPIase family. CWC27 subfamily.</text>
</comment>
<organism evidence="8 9">
    <name type="scientific">Rhodotorula mucilaginosa</name>
    <name type="common">Yeast</name>
    <name type="synonym">Rhodotorula rubra</name>
    <dbReference type="NCBI Taxonomy" id="5537"/>
    <lineage>
        <taxon>Eukaryota</taxon>
        <taxon>Fungi</taxon>
        <taxon>Dikarya</taxon>
        <taxon>Basidiomycota</taxon>
        <taxon>Pucciniomycotina</taxon>
        <taxon>Microbotryomycetes</taxon>
        <taxon>Sporidiobolales</taxon>
        <taxon>Sporidiobolaceae</taxon>
        <taxon>Rhodotorula</taxon>
    </lineage>
</organism>
<feature type="domain" description="PPIase cyclophilin-type" evidence="7">
    <location>
        <begin position="10"/>
        <end position="163"/>
    </location>
</feature>
<dbReference type="Proteomes" id="UP000777482">
    <property type="component" value="Unassembled WGS sequence"/>
</dbReference>
<proteinExistence type="inferred from homology"/>
<feature type="region of interest" description="Disordered" evidence="6">
    <location>
        <begin position="169"/>
        <end position="229"/>
    </location>
</feature>
<dbReference type="SUPFAM" id="SSF50891">
    <property type="entry name" value="Cyclophilin-like"/>
    <property type="match status" value="1"/>
</dbReference>
<dbReference type="PANTHER" id="PTHR45625">
    <property type="entry name" value="PEPTIDYL-PROLYL CIS-TRANS ISOMERASE-RELATED"/>
    <property type="match status" value="1"/>
</dbReference>
<evidence type="ECO:0000256" key="1">
    <source>
        <dbReference type="ARBA" id="ARBA00000971"/>
    </source>
</evidence>
<evidence type="ECO:0000313" key="8">
    <source>
        <dbReference type="EMBL" id="KAG0656448.1"/>
    </source>
</evidence>
<dbReference type="PRINTS" id="PR00153">
    <property type="entry name" value="CSAPPISMRASE"/>
</dbReference>
<protein>
    <recommendedName>
        <fullName evidence="5">Peptidyl-prolyl cis-trans isomerase</fullName>
        <shortName evidence="5">PPIase</shortName>
        <ecNumber evidence="5">5.2.1.8</ecNumber>
    </recommendedName>
</protein>
<reference evidence="8 9" key="1">
    <citation type="submission" date="2020-11" db="EMBL/GenBank/DDBJ databases">
        <title>Kefir isolates.</title>
        <authorList>
            <person name="Marcisauskas S."/>
            <person name="Kim Y."/>
            <person name="Blasche S."/>
        </authorList>
    </citation>
    <scope>NUCLEOTIDE SEQUENCE [LARGE SCALE GENOMIC DNA]</scope>
    <source>
        <strain evidence="8 9">KR</strain>
    </source>
</reference>
<evidence type="ECO:0000256" key="3">
    <source>
        <dbReference type="ARBA" id="ARBA00023242"/>
    </source>
</evidence>
<dbReference type="PANTHER" id="PTHR45625:SF6">
    <property type="entry name" value="SPLICEOSOME-ASSOCIATED PROTEIN CWC27 HOMOLOG"/>
    <property type="match status" value="1"/>
</dbReference>
<dbReference type="PROSITE" id="PS50072">
    <property type="entry name" value="CSA_PPIASE_2"/>
    <property type="match status" value="1"/>
</dbReference>
<dbReference type="EMBL" id="PUHQ01000097">
    <property type="protein sequence ID" value="KAG0656448.1"/>
    <property type="molecule type" value="Genomic_DNA"/>
</dbReference>
<sequence length="274" mass="30572">MSFVVTEPLTEGVVVLHTSLGDILIELWRRECPKAVRNFVQLCLEGHYDGAPFHRIVPGFIAQSGGADECIYDEGSFGIETNQRLKFNRRGLVAMAADPATKTNSSQFFFTLDATPELQNKHTLFGRVTGDSLFNLLKFSEVELEPGTDDKPVFAPVIKSAEVRVDPFADSQDPIRPRITAEERREQERAKKEIKAERARERQQGRRKGTKNKSLLSFGADPEEEEGVDASLLSKTKIKSAHDVLHGDARLSSTVLDDRGLSATLPPEMMTRME</sequence>
<keyword evidence="5" id="KW-0697">Rotamase</keyword>
<evidence type="ECO:0000256" key="2">
    <source>
        <dbReference type="ARBA" id="ARBA00004123"/>
    </source>
</evidence>
<comment type="subcellular location">
    <subcellularLocation>
        <location evidence="2">Nucleus</location>
    </subcellularLocation>
</comment>
<dbReference type="InterPro" id="IPR044666">
    <property type="entry name" value="Cyclophilin_A-like"/>
</dbReference>
<dbReference type="Pfam" id="PF00160">
    <property type="entry name" value="Pro_isomerase"/>
    <property type="match status" value="1"/>
</dbReference>
<dbReference type="AlphaFoldDB" id="A0A9P7B3L9"/>
<dbReference type="GO" id="GO:0003755">
    <property type="term" value="F:peptidyl-prolyl cis-trans isomerase activity"/>
    <property type="evidence" value="ECO:0007669"/>
    <property type="project" value="UniProtKB-UniRule"/>
</dbReference>
<evidence type="ECO:0000256" key="5">
    <source>
        <dbReference type="RuleBase" id="RU363019"/>
    </source>
</evidence>
<evidence type="ECO:0000259" key="7">
    <source>
        <dbReference type="PROSITE" id="PS50072"/>
    </source>
</evidence>
<dbReference type="OrthoDB" id="442970at2759"/>
<dbReference type="InterPro" id="IPR029000">
    <property type="entry name" value="Cyclophilin-like_dom_sf"/>
</dbReference>
<dbReference type="Gene3D" id="2.40.100.10">
    <property type="entry name" value="Cyclophilin-like"/>
    <property type="match status" value="1"/>
</dbReference>
<dbReference type="InterPro" id="IPR002130">
    <property type="entry name" value="Cyclophilin-type_PPIase_dom"/>
</dbReference>
<dbReference type="GO" id="GO:0071013">
    <property type="term" value="C:catalytic step 2 spliceosome"/>
    <property type="evidence" value="ECO:0007669"/>
    <property type="project" value="TreeGrafter"/>
</dbReference>
<feature type="compositionally biased region" description="Basic and acidic residues" evidence="6">
    <location>
        <begin position="169"/>
        <end position="204"/>
    </location>
</feature>
<keyword evidence="5 8" id="KW-0413">Isomerase</keyword>
<comment type="function">
    <text evidence="5">PPIases accelerate the folding of proteins. It catalyzes the cis-trans isomerization of proline imidic peptide bonds in oligopeptides.</text>
</comment>
<evidence type="ECO:0000256" key="6">
    <source>
        <dbReference type="SAM" id="MobiDB-lite"/>
    </source>
</evidence>
<keyword evidence="3" id="KW-0539">Nucleus</keyword>
<comment type="catalytic activity">
    <reaction evidence="1 5">
        <text>[protein]-peptidylproline (omega=180) = [protein]-peptidylproline (omega=0)</text>
        <dbReference type="Rhea" id="RHEA:16237"/>
        <dbReference type="Rhea" id="RHEA-COMP:10747"/>
        <dbReference type="Rhea" id="RHEA-COMP:10748"/>
        <dbReference type="ChEBI" id="CHEBI:83833"/>
        <dbReference type="ChEBI" id="CHEBI:83834"/>
        <dbReference type="EC" id="5.2.1.8"/>
    </reaction>
</comment>
<accession>A0A9P7B3L9</accession>
<gene>
    <name evidence="8" type="primary">CWC27</name>
    <name evidence="8" type="ORF">C6P46_007107</name>
</gene>
<comment type="caution">
    <text evidence="8">The sequence shown here is derived from an EMBL/GenBank/DDBJ whole genome shotgun (WGS) entry which is preliminary data.</text>
</comment>
<evidence type="ECO:0000256" key="4">
    <source>
        <dbReference type="ARBA" id="ARBA00038509"/>
    </source>
</evidence>